<feature type="chain" id="PRO_5002098751" description="Lipoprotein" evidence="1">
    <location>
        <begin position="20"/>
        <end position="141"/>
    </location>
</feature>
<reference evidence="2 3" key="1">
    <citation type="submission" date="2014-10" db="EMBL/GenBank/DDBJ databases">
        <title>Genome sequence of Ponticoccus sp. strain UMTAT08 isolated from clonal culture of toxic dinoflagellate Alexandrium tamiyavanichii.</title>
        <authorList>
            <person name="Gan H.Y."/>
            <person name="Muhd D.-D."/>
            <person name="Mohd Noor M.E."/>
            <person name="Yeong Y.S."/>
            <person name="Usup G."/>
        </authorList>
    </citation>
    <scope>NUCLEOTIDE SEQUENCE [LARGE SCALE GENOMIC DNA]</scope>
    <source>
        <strain evidence="2 3">UMTAT08</strain>
    </source>
</reference>
<proteinExistence type="predicted"/>
<comment type="caution">
    <text evidence="2">The sequence shown here is derived from an EMBL/GenBank/DDBJ whole genome shotgun (WGS) entry which is preliminary data.</text>
</comment>
<dbReference type="STRING" id="561184.SAMN05216376_102347"/>
<dbReference type="AlphaFoldDB" id="A0A0B3RW66"/>
<dbReference type="PROSITE" id="PS51257">
    <property type="entry name" value="PROKAR_LIPOPROTEIN"/>
    <property type="match status" value="1"/>
</dbReference>
<protein>
    <recommendedName>
        <fullName evidence="4">Lipoprotein</fullName>
    </recommendedName>
</protein>
<evidence type="ECO:0000256" key="1">
    <source>
        <dbReference type="SAM" id="SignalP"/>
    </source>
</evidence>
<keyword evidence="3" id="KW-1185">Reference proteome</keyword>
<keyword evidence="1" id="KW-0732">Signal</keyword>
<evidence type="ECO:0000313" key="3">
    <source>
        <dbReference type="Proteomes" id="UP000030960"/>
    </source>
</evidence>
<evidence type="ECO:0000313" key="2">
    <source>
        <dbReference type="EMBL" id="KHQ52362.1"/>
    </source>
</evidence>
<accession>A0A0B3RW66</accession>
<gene>
    <name evidence="2" type="ORF">OA50_03380</name>
</gene>
<dbReference type="EMBL" id="JSUQ01000012">
    <property type="protein sequence ID" value="KHQ52362.1"/>
    <property type="molecule type" value="Genomic_DNA"/>
</dbReference>
<organism evidence="2 3">
    <name type="scientific">Mameliella alba</name>
    <dbReference type="NCBI Taxonomy" id="561184"/>
    <lineage>
        <taxon>Bacteria</taxon>
        <taxon>Pseudomonadati</taxon>
        <taxon>Pseudomonadota</taxon>
        <taxon>Alphaproteobacteria</taxon>
        <taxon>Rhodobacterales</taxon>
        <taxon>Roseobacteraceae</taxon>
        <taxon>Mameliella</taxon>
    </lineage>
</organism>
<dbReference type="RefSeq" id="WP_043143662.1">
    <property type="nucleotide sequence ID" value="NZ_JSUQ01000012.1"/>
</dbReference>
<feature type="signal peptide" evidence="1">
    <location>
        <begin position="1"/>
        <end position="19"/>
    </location>
</feature>
<dbReference type="Proteomes" id="UP000030960">
    <property type="component" value="Unassembled WGS sequence"/>
</dbReference>
<sequence>MISLRLPIIAVVFALSACAADYDPPATPVALPPEPGKPVLQRETVTVSAFLVGASSSLAELNTARCEIARGGRTVTITTPMMLSIPVHAGAQAPLDIDCSAQIGPRLARAKLRHLPETANADPADTATRHYPKQIAIRFRQ</sequence>
<dbReference type="OrthoDB" id="9993144at2"/>
<name>A0A0B3RW66_9RHOB</name>
<evidence type="ECO:0008006" key="4">
    <source>
        <dbReference type="Google" id="ProtNLM"/>
    </source>
</evidence>